<keyword evidence="1" id="KW-1133">Transmembrane helix</keyword>
<reference evidence="2 3" key="1">
    <citation type="journal article" date="2018" name="Sci. Rep.">
        <title>Genomic signatures of local adaptation to the degree of environmental predictability in rotifers.</title>
        <authorList>
            <person name="Franch-Gras L."/>
            <person name="Hahn C."/>
            <person name="Garcia-Roger E.M."/>
            <person name="Carmona M.J."/>
            <person name="Serra M."/>
            <person name="Gomez A."/>
        </authorList>
    </citation>
    <scope>NUCLEOTIDE SEQUENCE [LARGE SCALE GENOMIC DNA]</scope>
    <source>
        <strain evidence="2">HYR1</strain>
    </source>
</reference>
<sequence length="93" mass="11195">MNNSFVVIEFSQRIFVIKNCEYFQPSHQNSMDMNINNCLLENFYLFIILIFIFNLIEFYHFCTDLKFHHLIVPNEKEISTLFENVRPLILTAL</sequence>
<name>A0A3M7RHX7_BRAPC</name>
<dbReference type="AlphaFoldDB" id="A0A3M7RHX7"/>
<comment type="caution">
    <text evidence="2">The sequence shown here is derived from an EMBL/GenBank/DDBJ whole genome shotgun (WGS) entry which is preliminary data.</text>
</comment>
<evidence type="ECO:0000256" key="1">
    <source>
        <dbReference type="SAM" id="Phobius"/>
    </source>
</evidence>
<protein>
    <submittedName>
        <fullName evidence="2">Uncharacterized protein</fullName>
    </submittedName>
</protein>
<keyword evidence="1" id="KW-0812">Transmembrane</keyword>
<evidence type="ECO:0000313" key="2">
    <source>
        <dbReference type="EMBL" id="RNA23161.1"/>
    </source>
</evidence>
<keyword evidence="3" id="KW-1185">Reference proteome</keyword>
<evidence type="ECO:0000313" key="3">
    <source>
        <dbReference type="Proteomes" id="UP000276133"/>
    </source>
</evidence>
<organism evidence="2 3">
    <name type="scientific">Brachionus plicatilis</name>
    <name type="common">Marine rotifer</name>
    <name type="synonym">Brachionus muelleri</name>
    <dbReference type="NCBI Taxonomy" id="10195"/>
    <lineage>
        <taxon>Eukaryota</taxon>
        <taxon>Metazoa</taxon>
        <taxon>Spiralia</taxon>
        <taxon>Gnathifera</taxon>
        <taxon>Rotifera</taxon>
        <taxon>Eurotatoria</taxon>
        <taxon>Monogononta</taxon>
        <taxon>Pseudotrocha</taxon>
        <taxon>Ploima</taxon>
        <taxon>Brachionidae</taxon>
        <taxon>Brachionus</taxon>
    </lineage>
</organism>
<dbReference type="Proteomes" id="UP000276133">
    <property type="component" value="Unassembled WGS sequence"/>
</dbReference>
<dbReference type="EMBL" id="REGN01003343">
    <property type="protein sequence ID" value="RNA23161.1"/>
    <property type="molecule type" value="Genomic_DNA"/>
</dbReference>
<accession>A0A3M7RHX7</accession>
<proteinExistence type="predicted"/>
<gene>
    <name evidence="2" type="ORF">BpHYR1_031091</name>
</gene>
<keyword evidence="1" id="KW-0472">Membrane</keyword>
<feature type="transmembrane region" description="Helical" evidence="1">
    <location>
        <begin position="43"/>
        <end position="62"/>
    </location>
</feature>